<gene>
    <name evidence="2" type="ORF">V1634_13550</name>
</gene>
<evidence type="ECO:0000256" key="1">
    <source>
        <dbReference type="SAM" id="MobiDB-lite"/>
    </source>
</evidence>
<feature type="region of interest" description="Disordered" evidence="1">
    <location>
        <begin position="1"/>
        <end position="52"/>
    </location>
</feature>
<protein>
    <submittedName>
        <fullName evidence="2">Uncharacterized protein</fullName>
    </submittedName>
</protein>
<evidence type="ECO:0000313" key="2">
    <source>
        <dbReference type="EMBL" id="MEE6307849.1"/>
    </source>
</evidence>
<sequence length="76" mass="7409">MLVTPTAAAGTDARPLPVGTDARPVPVGATPRPVPVEVATGPVPDVPTGPVPVEPPVLAGPVVAPAAGARRPHSSQ</sequence>
<dbReference type="RefSeq" id="WP_331208133.1">
    <property type="nucleotide sequence ID" value="NZ_JAZGQL010000008.1"/>
</dbReference>
<name>A0ABU7SD28_9ACTN</name>
<dbReference type="EMBL" id="JAZGQL010000008">
    <property type="protein sequence ID" value="MEE6307849.1"/>
    <property type="molecule type" value="Genomic_DNA"/>
</dbReference>
<keyword evidence="3" id="KW-1185">Reference proteome</keyword>
<evidence type="ECO:0000313" key="3">
    <source>
        <dbReference type="Proteomes" id="UP001339911"/>
    </source>
</evidence>
<accession>A0ABU7SD28</accession>
<reference evidence="2 3" key="1">
    <citation type="submission" date="2024-01" db="EMBL/GenBank/DDBJ databases">
        <title>Genome insights into Plantactinospora veratri sp. nov.</title>
        <authorList>
            <person name="Wang L."/>
        </authorList>
    </citation>
    <scope>NUCLEOTIDE SEQUENCE [LARGE SCALE GENOMIC DNA]</scope>
    <source>
        <strain evidence="2 3">NEAU-FHS4</strain>
    </source>
</reference>
<proteinExistence type="predicted"/>
<comment type="caution">
    <text evidence="2">The sequence shown here is derived from an EMBL/GenBank/DDBJ whole genome shotgun (WGS) entry which is preliminary data.</text>
</comment>
<dbReference type="Proteomes" id="UP001339911">
    <property type="component" value="Unassembled WGS sequence"/>
</dbReference>
<organism evidence="2 3">
    <name type="scientific">Plantactinospora veratri</name>
    <dbReference type="NCBI Taxonomy" id="1436122"/>
    <lineage>
        <taxon>Bacteria</taxon>
        <taxon>Bacillati</taxon>
        <taxon>Actinomycetota</taxon>
        <taxon>Actinomycetes</taxon>
        <taxon>Micromonosporales</taxon>
        <taxon>Micromonosporaceae</taxon>
        <taxon>Plantactinospora</taxon>
    </lineage>
</organism>